<gene>
    <name evidence="2" type="primary">57</name>
    <name evidence="2" type="ORF">SEA_FRYBERGER_57</name>
</gene>
<evidence type="ECO:0000313" key="3">
    <source>
        <dbReference type="Proteomes" id="UP000259952"/>
    </source>
</evidence>
<evidence type="ECO:0000259" key="1">
    <source>
        <dbReference type="Pfam" id="PF23926"/>
    </source>
</evidence>
<dbReference type="GeneID" id="54998490"/>
<dbReference type="RefSeq" id="YP_009807609.1">
    <property type="nucleotide sequence ID" value="NC_048027.1"/>
</dbReference>
<keyword evidence="3" id="KW-1185">Reference proteome</keyword>
<name>A0A346FCL1_9CAUD</name>
<dbReference type="KEGG" id="vg:54998490"/>
<sequence>MADVFGYTPQKATLILSPGADFIHTITPTSGTFPTGMTAAIKLYARGSDTVLATWTGTVTSGQITWTIQSNTATTGVDAMYAAGAAKFRLYITFDTDSGGTTLDQDFLWYYGTVQWRK</sequence>
<organism evidence="2 3">
    <name type="scientific">Gordonia phage Fryberger</name>
    <dbReference type="NCBI Taxonomy" id="2250392"/>
    <lineage>
        <taxon>Viruses</taxon>
        <taxon>Duplodnaviria</taxon>
        <taxon>Heunggongvirae</taxon>
        <taxon>Uroviricota</taxon>
        <taxon>Caudoviricetes</taxon>
        <taxon>Ronaldovirus</taxon>
        <taxon>Ronaldovirus fryberger</taxon>
    </lineage>
</organism>
<evidence type="ECO:0000313" key="2">
    <source>
        <dbReference type="EMBL" id="AXN53475.1"/>
    </source>
</evidence>
<dbReference type="Pfam" id="PF23926">
    <property type="entry name" value="LtfC"/>
    <property type="match status" value="1"/>
</dbReference>
<dbReference type="EMBL" id="MH479913">
    <property type="protein sequence ID" value="AXN53475.1"/>
    <property type="molecule type" value="Genomic_DNA"/>
</dbReference>
<feature type="domain" description="LtfC/p132/Gp6 beta-sandwich" evidence="1">
    <location>
        <begin position="9"/>
        <end position="116"/>
    </location>
</feature>
<accession>A0A346FCL1</accession>
<protein>
    <recommendedName>
        <fullName evidence="1">LtfC/p132/Gp6 beta-sandwich domain-containing protein</fullName>
    </recommendedName>
</protein>
<reference evidence="2 3" key="1">
    <citation type="submission" date="2018-06" db="EMBL/GenBank/DDBJ databases">
        <authorList>
            <person name="Searcy Z.E."/>
            <person name="Delesalle V.A."/>
            <person name="Garlena R.A."/>
            <person name="Russell D.A."/>
            <person name="Pope W.H."/>
            <person name="Jacobs-Sera D."/>
            <person name="Hatfull G.F."/>
        </authorList>
    </citation>
    <scope>NUCLEOTIDE SEQUENCE [LARGE SCALE GENOMIC DNA]</scope>
</reference>
<dbReference type="Proteomes" id="UP000259952">
    <property type="component" value="Segment"/>
</dbReference>
<proteinExistence type="predicted"/>
<dbReference type="InterPro" id="IPR055688">
    <property type="entry name" value="LtfC/p132/Gp6_b-sand"/>
</dbReference>